<feature type="transmembrane region" description="Helical" evidence="2">
    <location>
        <begin position="109"/>
        <end position="129"/>
    </location>
</feature>
<feature type="transmembrane region" description="Helical" evidence="2">
    <location>
        <begin position="202"/>
        <end position="225"/>
    </location>
</feature>
<dbReference type="Proteomes" id="UP000317909">
    <property type="component" value="Chromosome"/>
</dbReference>
<keyword evidence="2" id="KW-0812">Transmembrane</keyword>
<dbReference type="Gene3D" id="1.20.1300.10">
    <property type="entry name" value="Fumarate reductase/succinate dehydrogenase, transmembrane subunit"/>
    <property type="match status" value="1"/>
</dbReference>
<dbReference type="EMBL" id="CP036339">
    <property type="protein sequence ID" value="QDT71180.1"/>
    <property type="molecule type" value="Genomic_DNA"/>
</dbReference>
<dbReference type="InterPro" id="IPR016002">
    <property type="entry name" value="Succ_DH_cyt_b558_Firmicute"/>
</dbReference>
<keyword evidence="4" id="KW-1185">Reference proteome</keyword>
<dbReference type="InterPro" id="IPR034804">
    <property type="entry name" value="SQR/QFR_C/D"/>
</dbReference>
<evidence type="ECO:0000313" key="4">
    <source>
        <dbReference type="Proteomes" id="UP000317909"/>
    </source>
</evidence>
<accession>A0A517TS34</accession>
<evidence type="ECO:0000256" key="2">
    <source>
        <dbReference type="SAM" id="Phobius"/>
    </source>
</evidence>
<dbReference type="CDD" id="cd03497">
    <property type="entry name" value="SQR_TypeB_1_TM"/>
    <property type="match status" value="1"/>
</dbReference>
<proteinExistence type="predicted"/>
<organism evidence="3 4">
    <name type="scientific">Lacipirellula limnantheis</name>
    <dbReference type="NCBI Taxonomy" id="2528024"/>
    <lineage>
        <taxon>Bacteria</taxon>
        <taxon>Pseudomonadati</taxon>
        <taxon>Planctomycetota</taxon>
        <taxon>Planctomycetia</taxon>
        <taxon>Pirellulales</taxon>
        <taxon>Lacipirellulaceae</taxon>
        <taxon>Lacipirellula</taxon>
    </lineage>
</organism>
<reference evidence="3 4" key="1">
    <citation type="submission" date="2019-02" db="EMBL/GenBank/DDBJ databases">
        <title>Deep-cultivation of Planctomycetes and their phenomic and genomic characterization uncovers novel biology.</title>
        <authorList>
            <person name="Wiegand S."/>
            <person name="Jogler M."/>
            <person name="Boedeker C."/>
            <person name="Pinto D."/>
            <person name="Vollmers J."/>
            <person name="Rivas-Marin E."/>
            <person name="Kohn T."/>
            <person name="Peeters S.H."/>
            <person name="Heuer A."/>
            <person name="Rast P."/>
            <person name="Oberbeckmann S."/>
            <person name="Bunk B."/>
            <person name="Jeske O."/>
            <person name="Meyerdierks A."/>
            <person name="Storesund J.E."/>
            <person name="Kallscheuer N."/>
            <person name="Luecker S."/>
            <person name="Lage O.M."/>
            <person name="Pohl T."/>
            <person name="Merkel B.J."/>
            <person name="Hornburger P."/>
            <person name="Mueller R.-W."/>
            <person name="Bruemmer F."/>
            <person name="Labrenz M."/>
            <person name="Spormann A.M."/>
            <person name="Op den Camp H."/>
            <person name="Overmann J."/>
            <person name="Amann R."/>
            <person name="Jetten M.S.M."/>
            <person name="Mascher T."/>
            <person name="Medema M.H."/>
            <person name="Devos D.P."/>
            <person name="Kaster A.-K."/>
            <person name="Ovreas L."/>
            <person name="Rohde M."/>
            <person name="Galperin M.Y."/>
            <person name="Jogler C."/>
        </authorList>
    </citation>
    <scope>NUCLEOTIDE SEQUENCE [LARGE SCALE GENOMIC DNA]</scope>
    <source>
        <strain evidence="3 4">I41</strain>
    </source>
</reference>
<protein>
    <submittedName>
        <fullName evidence="3">Succinate dehydrogenase cytochrome b558 subunit</fullName>
    </submittedName>
</protein>
<dbReference type="AlphaFoldDB" id="A0A517TS34"/>
<dbReference type="RefSeq" id="WP_246133777.1">
    <property type="nucleotide sequence ID" value="NZ_CP036339.1"/>
</dbReference>
<dbReference type="GO" id="GO:0016020">
    <property type="term" value="C:membrane"/>
    <property type="evidence" value="ECO:0007669"/>
    <property type="project" value="UniProtKB-SubCell"/>
</dbReference>
<name>A0A517TS34_9BACT</name>
<dbReference type="KEGG" id="llh:I41_03350"/>
<dbReference type="SUPFAM" id="SSF81343">
    <property type="entry name" value="Fumarate reductase respiratory complex transmembrane subunits"/>
    <property type="match status" value="1"/>
</dbReference>
<feature type="compositionally biased region" description="Low complexity" evidence="1">
    <location>
        <begin position="272"/>
        <end position="286"/>
    </location>
</feature>
<feature type="region of interest" description="Disordered" evidence="1">
    <location>
        <begin position="255"/>
        <end position="286"/>
    </location>
</feature>
<gene>
    <name evidence="3" type="primary">sdhC</name>
    <name evidence="3" type="ORF">I41_03350</name>
</gene>
<dbReference type="GO" id="GO:0046872">
    <property type="term" value="F:metal ion binding"/>
    <property type="evidence" value="ECO:0007669"/>
    <property type="project" value="UniProtKB-KW"/>
</dbReference>
<evidence type="ECO:0000256" key="1">
    <source>
        <dbReference type="SAM" id="MobiDB-lite"/>
    </source>
</evidence>
<keyword evidence="2" id="KW-0472">Membrane</keyword>
<feature type="transmembrane region" description="Helical" evidence="2">
    <location>
        <begin position="68"/>
        <end position="88"/>
    </location>
</feature>
<feature type="transmembrane region" description="Helical" evidence="2">
    <location>
        <begin position="21"/>
        <end position="48"/>
    </location>
</feature>
<keyword evidence="2" id="KW-1133">Transmembrane helix</keyword>
<sequence>MDSSRQSFLVRNDFLIRRLHSLCGLIPVGAYMVVHLIVNASVINGAATFQNNVLNIHKLGALLPLVEWTFIFIPILFHAIFGFVIIAGGMPNTHNYPYAANYRYTLQRATGVIAFFFIMLHVFHMHGWIHNESWLHYVVEPLGGGQFRPYNATSTAGEALQNVVVVVLYAVGITACVYHLANGLWTMGITWGVWTSPRAQRRASYVCGAFGLLLMGVSAAALFGIRAAVDDPAKLRQVRAQEDLMIQTKIATGEVQENSHKVADPLPTEGDAPAAGGESETSAAAN</sequence>
<feature type="transmembrane region" description="Helical" evidence="2">
    <location>
        <begin position="159"/>
        <end position="181"/>
    </location>
</feature>
<evidence type="ECO:0000313" key="3">
    <source>
        <dbReference type="EMBL" id="QDT71180.1"/>
    </source>
</evidence>